<dbReference type="NCBIfam" id="TIGR00044">
    <property type="entry name" value="YggS family pyridoxal phosphate-dependent enzyme"/>
    <property type="match status" value="1"/>
</dbReference>
<dbReference type="PATRIC" id="fig|869279.4.peg.1133"/>
<dbReference type="Proteomes" id="UP000050544">
    <property type="component" value="Unassembled WGS sequence"/>
</dbReference>
<dbReference type="Gene3D" id="3.20.20.10">
    <property type="entry name" value="Alanine racemase"/>
    <property type="match status" value="1"/>
</dbReference>
<dbReference type="PROSITE" id="PS01211">
    <property type="entry name" value="UPF0001"/>
    <property type="match status" value="1"/>
</dbReference>
<accession>A0A0P6XPQ6</accession>
<dbReference type="STRING" id="869279.SE15_05630"/>
<keyword evidence="1 2" id="KW-0663">Pyridoxal phosphate</keyword>
<dbReference type="AlphaFoldDB" id="A0A0P6XPQ6"/>
<dbReference type="EMBL" id="LGKO01000002">
    <property type="protein sequence ID" value="KPL84558.1"/>
    <property type="molecule type" value="Genomic_DNA"/>
</dbReference>
<gene>
    <name evidence="6" type="ORF">SE15_05630</name>
</gene>
<dbReference type="InterPro" id="IPR029066">
    <property type="entry name" value="PLP-binding_barrel"/>
</dbReference>
<dbReference type="HAMAP" id="MF_02087">
    <property type="entry name" value="PLP_homeostasis"/>
    <property type="match status" value="1"/>
</dbReference>
<dbReference type="PIRSF" id="PIRSF004848">
    <property type="entry name" value="YBL036c_PLPDEIII"/>
    <property type="match status" value="1"/>
</dbReference>
<evidence type="ECO:0000256" key="4">
    <source>
        <dbReference type="RuleBase" id="RU004514"/>
    </source>
</evidence>
<evidence type="ECO:0000259" key="5">
    <source>
        <dbReference type="Pfam" id="PF01168"/>
    </source>
</evidence>
<comment type="similarity">
    <text evidence="2 4">Belongs to the pyridoxal phosphate-binding protein YggS/PROSC family.</text>
</comment>
<dbReference type="PANTHER" id="PTHR10146">
    <property type="entry name" value="PROLINE SYNTHETASE CO-TRANSCRIBED BACTERIAL HOMOLOG PROTEIN"/>
    <property type="match status" value="1"/>
</dbReference>
<dbReference type="CDD" id="cd00635">
    <property type="entry name" value="PLPDE_III_YBL036c_like"/>
    <property type="match status" value="1"/>
</dbReference>
<proteinExistence type="inferred from homology"/>
<comment type="cofactor">
    <cofactor evidence="3">
        <name>pyridoxal 5'-phosphate</name>
        <dbReference type="ChEBI" id="CHEBI:597326"/>
    </cofactor>
</comment>
<name>A0A0P6XPQ6_9CHLR</name>
<dbReference type="SUPFAM" id="SSF51419">
    <property type="entry name" value="PLP-binding barrel"/>
    <property type="match status" value="1"/>
</dbReference>
<dbReference type="InterPro" id="IPR001608">
    <property type="entry name" value="Ala_racemase_N"/>
</dbReference>
<dbReference type="OrthoDB" id="9804072at2"/>
<dbReference type="GO" id="GO:0030170">
    <property type="term" value="F:pyridoxal phosphate binding"/>
    <property type="evidence" value="ECO:0007669"/>
    <property type="project" value="UniProtKB-UniRule"/>
</dbReference>
<comment type="function">
    <text evidence="2">Pyridoxal 5'-phosphate (PLP)-binding protein, which is involved in PLP homeostasis.</text>
</comment>
<comment type="caution">
    <text evidence="6">The sequence shown here is derived from an EMBL/GenBank/DDBJ whole genome shotgun (WGS) entry which is preliminary data.</text>
</comment>
<evidence type="ECO:0000256" key="1">
    <source>
        <dbReference type="ARBA" id="ARBA00022898"/>
    </source>
</evidence>
<dbReference type="PANTHER" id="PTHR10146:SF14">
    <property type="entry name" value="PYRIDOXAL PHOSPHATE HOMEOSTASIS PROTEIN"/>
    <property type="match status" value="1"/>
</dbReference>
<feature type="modified residue" description="N6-(pyridoxal phosphate)lysine" evidence="2 3">
    <location>
        <position position="40"/>
    </location>
</feature>
<dbReference type="InterPro" id="IPR011078">
    <property type="entry name" value="PyrdxlP_homeostasis"/>
</dbReference>
<sequence>MVLDALTIRQNYLKVLEQIYQAALRSGRDPSQIRLVVVTKGQPIEAIRAVVEAGAKLLGENYPEEALPKIEALQDYPVEWHMIGHLQSRKAKLVAQYFDWFEALDSVRLAQKLERILSEQGRRLPVLLEFNVGGEESKSGWKAESSETWPALLSEIELILNTCPHLDVRGIMTMPPLTEDPHRARQYFAHSRHLRDFLARAFPNASWGELSMGTSVDFPLAIEEGATIVRVGQAILGPRPYP</sequence>
<dbReference type="RefSeq" id="WP_054521100.1">
    <property type="nucleotide sequence ID" value="NZ_LGKO01000002.1"/>
</dbReference>
<evidence type="ECO:0000313" key="7">
    <source>
        <dbReference type="Proteomes" id="UP000050544"/>
    </source>
</evidence>
<evidence type="ECO:0000256" key="2">
    <source>
        <dbReference type="HAMAP-Rule" id="MF_02087"/>
    </source>
</evidence>
<organism evidence="6 7">
    <name type="scientific">Thermanaerothrix daxensis</name>
    <dbReference type="NCBI Taxonomy" id="869279"/>
    <lineage>
        <taxon>Bacteria</taxon>
        <taxon>Bacillati</taxon>
        <taxon>Chloroflexota</taxon>
        <taxon>Anaerolineae</taxon>
        <taxon>Anaerolineales</taxon>
        <taxon>Anaerolineaceae</taxon>
        <taxon>Thermanaerothrix</taxon>
    </lineage>
</organism>
<evidence type="ECO:0000256" key="3">
    <source>
        <dbReference type="PIRSR" id="PIRSR004848-1"/>
    </source>
</evidence>
<protein>
    <recommendedName>
        <fullName evidence="2">Pyridoxal phosphate homeostasis protein</fullName>
        <shortName evidence="2">PLP homeostasis protein</shortName>
    </recommendedName>
</protein>
<dbReference type="Pfam" id="PF01168">
    <property type="entry name" value="Ala_racemase_N"/>
    <property type="match status" value="1"/>
</dbReference>
<evidence type="ECO:0000313" key="6">
    <source>
        <dbReference type="EMBL" id="KPL84558.1"/>
    </source>
</evidence>
<feature type="domain" description="Alanine racemase N-terminal" evidence="5">
    <location>
        <begin position="32"/>
        <end position="240"/>
    </location>
</feature>
<keyword evidence="7" id="KW-1185">Reference proteome</keyword>
<reference evidence="6 7" key="1">
    <citation type="submission" date="2015-07" db="EMBL/GenBank/DDBJ databases">
        <title>Whole genome sequence of Thermanaerothrix daxensis DSM 23592.</title>
        <authorList>
            <person name="Hemp J."/>
            <person name="Ward L.M."/>
            <person name="Pace L.A."/>
            <person name="Fischer W.W."/>
        </authorList>
    </citation>
    <scope>NUCLEOTIDE SEQUENCE [LARGE SCALE GENOMIC DNA]</scope>
    <source>
        <strain evidence="6 7">GNS-1</strain>
    </source>
</reference>